<dbReference type="EMBL" id="LGTL01000011">
    <property type="protein sequence ID" value="KPA79346.1"/>
    <property type="molecule type" value="Genomic_DNA"/>
</dbReference>
<evidence type="ECO:0000256" key="2">
    <source>
        <dbReference type="ARBA" id="ARBA00023274"/>
    </source>
</evidence>
<keyword evidence="2 4" id="KW-0687">Ribonucleoprotein</keyword>
<evidence type="ECO:0000313" key="5">
    <source>
        <dbReference type="EMBL" id="KPA79346.1"/>
    </source>
</evidence>
<dbReference type="GO" id="GO:0006412">
    <property type="term" value="P:translation"/>
    <property type="evidence" value="ECO:0007669"/>
    <property type="project" value="InterPro"/>
</dbReference>
<dbReference type="GO" id="GO:1990904">
    <property type="term" value="C:ribonucleoprotein complex"/>
    <property type="evidence" value="ECO:0007669"/>
    <property type="project" value="UniProtKB-KW"/>
</dbReference>
<dbReference type="VEuPathDB" id="TriTrypDB:LpyrH10_11_2600"/>
<keyword evidence="6" id="KW-1185">Reference proteome</keyword>
<dbReference type="Proteomes" id="UP000037923">
    <property type="component" value="Unassembled WGS sequence"/>
</dbReference>
<comment type="caution">
    <text evidence="5">The sequence shown here is derived from an EMBL/GenBank/DDBJ whole genome shotgun (WGS) entry which is preliminary data.</text>
</comment>
<protein>
    <recommendedName>
        <fullName evidence="4">60S ribosomal protein L41</fullName>
    </recommendedName>
</protein>
<dbReference type="GO" id="GO:0003735">
    <property type="term" value="F:structural constituent of ribosome"/>
    <property type="evidence" value="ECO:0007669"/>
    <property type="project" value="UniProtKB-UniRule"/>
</dbReference>
<evidence type="ECO:0000256" key="1">
    <source>
        <dbReference type="ARBA" id="ARBA00022980"/>
    </source>
</evidence>
<evidence type="ECO:0000256" key="4">
    <source>
        <dbReference type="RuleBase" id="RU368055"/>
    </source>
</evidence>
<dbReference type="AlphaFoldDB" id="A0A0M9FZY9"/>
<reference evidence="5 6" key="1">
    <citation type="submission" date="2015-07" db="EMBL/GenBank/DDBJ databases">
        <title>High-quality genome of monoxenous trypanosomatid Leptomonas pyrrhocoris.</title>
        <authorList>
            <person name="Flegontov P."/>
            <person name="Butenko A."/>
            <person name="Firsov S."/>
            <person name="Vlcek C."/>
            <person name="Logacheva M.D."/>
            <person name="Field M."/>
            <person name="Filatov D."/>
            <person name="Flegontova O."/>
            <person name="Gerasimov E."/>
            <person name="Jackson A.P."/>
            <person name="Kelly S."/>
            <person name="Opperdoes F."/>
            <person name="O'Reilly A."/>
            <person name="Votypka J."/>
            <person name="Yurchenko V."/>
            <person name="Lukes J."/>
        </authorList>
    </citation>
    <scope>NUCLEOTIDE SEQUENCE [LARGE SCALE GENOMIC DNA]</scope>
    <source>
        <strain evidence="5">H10</strain>
    </source>
</reference>
<accession>A0A0M9FZY9</accession>
<keyword evidence="1 4" id="KW-0689">Ribosomal protein</keyword>
<dbReference type="Pfam" id="PF05162">
    <property type="entry name" value="Ribosomal_L41"/>
    <property type="match status" value="1"/>
</dbReference>
<sequence>MRTQFDPFTYDRLIMGTVSRPRGMRPKWHKKRIKRLKLRRRRMRQRSK</sequence>
<dbReference type="RefSeq" id="XP_015657785.1">
    <property type="nucleotide sequence ID" value="XM_015803960.1"/>
</dbReference>
<comment type="subunit">
    <text evidence="4">Component of the large ribosomal subunit.</text>
</comment>
<dbReference type="GeneID" id="26906085"/>
<evidence type="ECO:0000313" key="6">
    <source>
        <dbReference type="Proteomes" id="UP000037923"/>
    </source>
</evidence>
<evidence type="ECO:0000256" key="3">
    <source>
        <dbReference type="ARBA" id="ARBA00043969"/>
    </source>
</evidence>
<dbReference type="GO" id="GO:0005840">
    <property type="term" value="C:ribosome"/>
    <property type="evidence" value="ECO:0007669"/>
    <property type="project" value="UniProtKB-KW"/>
</dbReference>
<proteinExistence type="inferred from homology"/>
<dbReference type="InterPro" id="IPR007836">
    <property type="entry name" value="Ribosomal_eS32"/>
</dbReference>
<comment type="similarity">
    <text evidence="3 4">Belongs to the eukaryotic ribosomal protein eS32 family.</text>
</comment>
<gene>
    <name evidence="5" type="ORF">ABB37_05795</name>
</gene>
<name>A0A0M9FZY9_LEPPY</name>
<organism evidence="5 6">
    <name type="scientific">Leptomonas pyrrhocoris</name>
    <name type="common">Firebug parasite</name>
    <dbReference type="NCBI Taxonomy" id="157538"/>
    <lineage>
        <taxon>Eukaryota</taxon>
        <taxon>Discoba</taxon>
        <taxon>Euglenozoa</taxon>
        <taxon>Kinetoplastea</taxon>
        <taxon>Metakinetoplastina</taxon>
        <taxon>Trypanosomatida</taxon>
        <taxon>Trypanosomatidae</taxon>
        <taxon>Leishmaniinae</taxon>
        <taxon>Leptomonas</taxon>
    </lineage>
</organism>